<dbReference type="AlphaFoldDB" id="A0A3S5AGG0"/>
<comment type="caution">
    <text evidence="1">The sequence shown here is derived from an EMBL/GenBank/DDBJ whole genome shotgun (WGS) entry which is preliminary data.</text>
</comment>
<keyword evidence="2" id="KW-1185">Reference proteome</keyword>
<gene>
    <name evidence="1" type="ORF">PXEA_LOCUS16653</name>
</gene>
<accession>A0A3S5AGG0</accession>
<protein>
    <submittedName>
        <fullName evidence="1">Uncharacterized protein</fullName>
    </submittedName>
</protein>
<dbReference type="Proteomes" id="UP000784294">
    <property type="component" value="Unassembled WGS sequence"/>
</dbReference>
<evidence type="ECO:0000313" key="1">
    <source>
        <dbReference type="EMBL" id="VEL23213.1"/>
    </source>
</evidence>
<organism evidence="1 2">
    <name type="scientific">Protopolystoma xenopodis</name>
    <dbReference type="NCBI Taxonomy" id="117903"/>
    <lineage>
        <taxon>Eukaryota</taxon>
        <taxon>Metazoa</taxon>
        <taxon>Spiralia</taxon>
        <taxon>Lophotrochozoa</taxon>
        <taxon>Platyhelminthes</taxon>
        <taxon>Monogenea</taxon>
        <taxon>Polyopisthocotylea</taxon>
        <taxon>Polystomatidea</taxon>
        <taxon>Polystomatidae</taxon>
        <taxon>Protopolystoma</taxon>
    </lineage>
</organism>
<name>A0A3S5AGG0_9PLAT</name>
<reference evidence="1" key="1">
    <citation type="submission" date="2018-11" db="EMBL/GenBank/DDBJ databases">
        <authorList>
            <consortium name="Pathogen Informatics"/>
        </authorList>
    </citation>
    <scope>NUCLEOTIDE SEQUENCE</scope>
</reference>
<dbReference type="EMBL" id="CAAALY010060672">
    <property type="protein sequence ID" value="VEL23213.1"/>
    <property type="molecule type" value="Genomic_DNA"/>
</dbReference>
<sequence length="84" mass="9464">MELNNIVTPQVNLNARNLTFHQLEHSLLCFLVLLIRKGLQPRSVYALPTQTLRPASGRSTRHSPRVPYFNAGTLAPAKMGNLWI</sequence>
<proteinExistence type="predicted"/>
<evidence type="ECO:0000313" key="2">
    <source>
        <dbReference type="Proteomes" id="UP000784294"/>
    </source>
</evidence>